<dbReference type="Gene3D" id="1.20.58.340">
    <property type="entry name" value="Magnesium transport protein CorA, transmembrane region"/>
    <property type="match status" value="2"/>
</dbReference>
<dbReference type="SUPFAM" id="SSF143865">
    <property type="entry name" value="CorA soluble domain-like"/>
    <property type="match status" value="1"/>
</dbReference>
<dbReference type="PANTHER" id="PTHR46494">
    <property type="entry name" value="CORA FAMILY METAL ION TRANSPORTER (EUROFUNG)"/>
    <property type="match status" value="1"/>
</dbReference>
<proteinExistence type="inferred from homology"/>
<evidence type="ECO:0000256" key="4">
    <source>
        <dbReference type="ARBA" id="ARBA00022475"/>
    </source>
</evidence>
<keyword evidence="3" id="KW-0813">Transport</keyword>
<dbReference type="CDD" id="cd12832">
    <property type="entry name" value="TmCorA-like_u3"/>
    <property type="match status" value="1"/>
</dbReference>
<dbReference type="Gene3D" id="3.30.460.20">
    <property type="entry name" value="CorA soluble domain-like"/>
    <property type="match status" value="1"/>
</dbReference>
<sequence>MRMTEQFLTKQECHFTWLDLTNPTVAELQAVADEYRLPDALVHDCLEPTHLPKFEATNGLNFVILRVLVVPENSQADTIQELSTKIAVFYAADYLITVHRRPHPVLSELKNVARAPGQECTTPAEVALHLVRYTLSSYLQPAHVLTKELDDYEAEIFLKREGPNALQGMYFLKRKASAAKQLLLLTRDILTKLRRQTATDAADNTLLQDTQDLQTKVETLYQQLDGAATNLMNLYLSLSSQRTNEAMRVLTVFSAFFLPLTFIAGVYGMNFDYMPELTWKLGYPGAMAAMVLISVGIYVWFKRKGWI</sequence>
<dbReference type="PANTHER" id="PTHR46494:SF1">
    <property type="entry name" value="CORA FAMILY METAL ION TRANSPORTER (EUROFUNG)"/>
    <property type="match status" value="1"/>
</dbReference>
<protein>
    <submittedName>
        <fullName evidence="9">Magnesium transporter CorA family protein</fullName>
    </submittedName>
</protein>
<keyword evidence="7 8" id="KW-0472">Membrane</keyword>
<dbReference type="InterPro" id="IPR002523">
    <property type="entry name" value="MgTranspt_CorA/ZnTranspt_ZntB"/>
</dbReference>
<dbReference type="SUPFAM" id="SSF144083">
    <property type="entry name" value="Magnesium transport protein CorA, transmembrane region"/>
    <property type="match status" value="1"/>
</dbReference>
<evidence type="ECO:0000256" key="8">
    <source>
        <dbReference type="SAM" id="Phobius"/>
    </source>
</evidence>
<keyword evidence="10" id="KW-1185">Reference proteome</keyword>
<evidence type="ECO:0000256" key="3">
    <source>
        <dbReference type="ARBA" id="ARBA00022448"/>
    </source>
</evidence>
<dbReference type="InterPro" id="IPR045861">
    <property type="entry name" value="CorA_cytoplasmic_dom"/>
</dbReference>
<organism evidence="9 10">
    <name type="scientific">Hymenobacter fastidiosus</name>
    <dbReference type="NCBI Taxonomy" id="486264"/>
    <lineage>
        <taxon>Bacteria</taxon>
        <taxon>Pseudomonadati</taxon>
        <taxon>Bacteroidota</taxon>
        <taxon>Cytophagia</taxon>
        <taxon>Cytophagales</taxon>
        <taxon>Hymenobacteraceae</taxon>
        <taxon>Hymenobacter</taxon>
    </lineage>
</organism>
<reference evidence="10" key="1">
    <citation type="journal article" date="2019" name="Int. J. Syst. Evol. Microbiol.">
        <title>The Global Catalogue of Microorganisms (GCM) 10K type strain sequencing project: providing services to taxonomists for standard genome sequencing and annotation.</title>
        <authorList>
            <consortium name="The Broad Institute Genomics Platform"/>
            <consortium name="The Broad Institute Genome Sequencing Center for Infectious Disease"/>
            <person name="Wu L."/>
            <person name="Ma J."/>
        </authorList>
    </citation>
    <scope>NUCLEOTIDE SEQUENCE [LARGE SCALE GENOMIC DNA]</scope>
    <source>
        <strain evidence="10">JCM 17224</strain>
    </source>
</reference>
<dbReference type="InterPro" id="IPR045863">
    <property type="entry name" value="CorA_TM1_TM2"/>
</dbReference>
<evidence type="ECO:0000256" key="6">
    <source>
        <dbReference type="ARBA" id="ARBA00022989"/>
    </source>
</evidence>
<dbReference type="EMBL" id="BAABDJ010000007">
    <property type="protein sequence ID" value="GAA4002681.1"/>
    <property type="molecule type" value="Genomic_DNA"/>
</dbReference>
<keyword evidence="6 8" id="KW-1133">Transmembrane helix</keyword>
<dbReference type="Pfam" id="PF01544">
    <property type="entry name" value="CorA"/>
    <property type="match status" value="1"/>
</dbReference>
<feature type="transmembrane region" description="Helical" evidence="8">
    <location>
        <begin position="249"/>
        <end position="269"/>
    </location>
</feature>
<evidence type="ECO:0000256" key="5">
    <source>
        <dbReference type="ARBA" id="ARBA00022692"/>
    </source>
</evidence>
<evidence type="ECO:0000313" key="9">
    <source>
        <dbReference type="EMBL" id="GAA4002681.1"/>
    </source>
</evidence>
<evidence type="ECO:0000256" key="7">
    <source>
        <dbReference type="ARBA" id="ARBA00023136"/>
    </source>
</evidence>
<name>A0ABP7RVA0_9BACT</name>
<keyword evidence="5 8" id="KW-0812">Transmembrane</keyword>
<gene>
    <name evidence="9" type="ORF">GCM10022408_12660</name>
</gene>
<keyword evidence="4" id="KW-1003">Cell membrane</keyword>
<comment type="caution">
    <text evidence="9">The sequence shown here is derived from an EMBL/GenBank/DDBJ whole genome shotgun (WGS) entry which is preliminary data.</text>
</comment>
<evidence type="ECO:0000313" key="10">
    <source>
        <dbReference type="Proteomes" id="UP001500567"/>
    </source>
</evidence>
<comment type="similarity">
    <text evidence="2">Belongs to the CorA metal ion transporter (MIT) (TC 1.A.35) family.</text>
</comment>
<dbReference type="Proteomes" id="UP001500567">
    <property type="component" value="Unassembled WGS sequence"/>
</dbReference>
<evidence type="ECO:0000256" key="1">
    <source>
        <dbReference type="ARBA" id="ARBA00004651"/>
    </source>
</evidence>
<accession>A0ABP7RVA0</accession>
<comment type="subcellular location">
    <subcellularLocation>
        <location evidence="1">Cell membrane</location>
        <topology evidence="1">Multi-pass membrane protein</topology>
    </subcellularLocation>
</comment>
<evidence type="ECO:0000256" key="2">
    <source>
        <dbReference type="ARBA" id="ARBA00009765"/>
    </source>
</evidence>
<feature type="transmembrane region" description="Helical" evidence="8">
    <location>
        <begin position="281"/>
        <end position="301"/>
    </location>
</feature>